<dbReference type="Proteomes" id="UP000019277">
    <property type="component" value="Unassembled WGS sequence"/>
</dbReference>
<name>W7IRR9_9PSEU</name>
<keyword evidence="2" id="KW-1133">Transmembrane helix</keyword>
<evidence type="ECO:0000256" key="2">
    <source>
        <dbReference type="SAM" id="Phobius"/>
    </source>
</evidence>
<feature type="region of interest" description="Disordered" evidence="1">
    <location>
        <begin position="93"/>
        <end position="138"/>
    </location>
</feature>
<organism evidence="3 4">
    <name type="scientific">Actinokineospora spheciospongiae</name>
    <dbReference type="NCBI Taxonomy" id="909613"/>
    <lineage>
        <taxon>Bacteria</taxon>
        <taxon>Bacillati</taxon>
        <taxon>Actinomycetota</taxon>
        <taxon>Actinomycetes</taxon>
        <taxon>Pseudonocardiales</taxon>
        <taxon>Pseudonocardiaceae</taxon>
        <taxon>Actinokineospora</taxon>
    </lineage>
</organism>
<evidence type="ECO:0000313" key="4">
    <source>
        <dbReference type="Proteomes" id="UP000019277"/>
    </source>
</evidence>
<evidence type="ECO:0000256" key="1">
    <source>
        <dbReference type="SAM" id="MobiDB-lite"/>
    </source>
</evidence>
<protein>
    <submittedName>
        <fullName evidence="3">Uncharacterized protein</fullName>
    </submittedName>
</protein>
<gene>
    <name evidence="3" type="ORF">UO65_5583</name>
</gene>
<dbReference type="AlphaFoldDB" id="W7IRR9"/>
<proteinExistence type="predicted"/>
<dbReference type="EMBL" id="AYXG01000216">
    <property type="protein sequence ID" value="EWC59156.1"/>
    <property type="molecule type" value="Genomic_DNA"/>
</dbReference>
<keyword evidence="4" id="KW-1185">Reference proteome</keyword>
<accession>W7IRR9</accession>
<keyword evidence="2" id="KW-0472">Membrane</keyword>
<reference evidence="3 4" key="1">
    <citation type="journal article" date="2014" name="Genome Announc.">
        <title>Draft Genome Sequence of the Antitrypanosomally Active Sponge-Associated Bacterium Actinokineospora sp. Strain EG49.</title>
        <authorList>
            <person name="Harjes J."/>
            <person name="Ryu T."/>
            <person name="Abdelmohsen U.R."/>
            <person name="Moitinho-Silva L."/>
            <person name="Horn H."/>
            <person name="Ravasi T."/>
            <person name="Hentschel U."/>
        </authorList>
    </citation>
    <scope>NUCLEOTIDE SEQUENCE [LARGE SCALE GENOMIC DNA]</scope>
    <source>
        <strain evidence="3 4">EG49</strain>
    </source>
</reference>
<evidence type="ECO:0000313" key="3">
    <source>
        <dbReference type="EMBL" id="EWC59156.1"/>
    </source>
</evidence>
<comment type="caution">
    <text evidence="3">The sequence shown here is derived from an EMBL/GenBank/DDBJ whole genome shotgun (WGS) entry which is preliminary data.</text>
</comment>
<sequence>MAAMRIVCFVLGVLCLLGSAGFVALGTLNLDGGGSSSRPATSNFRVQGVVVHDEPNLDDFGPATTLAGVLAVAGVAWMVGAVAFAPGRAAAAPQQQWQAPQYGPPQQYPPSGPVPQQAPPQQQAYPPQAHGQQPPQSG</sequence>
<keyword evidence="2" id="KW-0812">Transmembrane</keyword>
<feature type="transmembrane region" description="Helical" evidence="2">
    <location>
        <begin position="65"/>
        <end position="85"/>
    </location>
</feature>
<feature type="compositionally biased region" description="Low complexity" evidence="1">
    <location>
        <begin position="119"/>
        <end position="138"/>
    </location>
</feature>
<feature type="compositionally biased region" description="Pro residues" evidence="1">
    <location>
        <begin position="102"/>
        <end position="118"/>
    </location>
</feature>
<dbReference type="STRING" id="909613.UO65_5583"/>